<dbReference type="InterPro" id="IPR022698">
    <property type="entry name" value="OrsD"/>
</dbReference>
<dbReference type="Pfam" id="PF12013">
    <property type="entry name" value="OrsD"/>
    <property type="match status" value="1"/>
</dbReference>
<evidence type="ECO:0000313" key="2">
    <source>
        <dbReference type="EMBL" id="KAK4206054.1"/>
    </source>
</evidence>
<sequence>MEPFVYLPEYPFVICHTCRYACVASEVNTYLRKHHTEIKPSERSRIARLVKEIPGIIPNQAGLCGFSYPPATTEPIPFIAAPEIDGIRCDECGFATRTIRGIQGHCREEHGWVNAWKKGGNVAKRARQERALPWTTGVQCQRFFRSRVASQWFEVGRNSQVAVVAVVSASEETIEQRITQIHKAQANKFEEKKQQIIQAGDEKAEPNPWLRRVGWAEHLKGLDKKRLRESMGPIGEDEATLQRMWDSLGRVMDQARAAAVPIRVGHAVLFEVNRKEAHVKARKPFDSRMEDDTWVRYREVMRKLLCFIQRTEDWEDEARPPYTVTEKQGSLYDAFEDAAEQSGRQGSEDTGNPSAPESLQAVDRLCLDTIVSFLDHQYKHSHWALPQPPLQ</sequence>
<accession>A0AAN6XSS4</accession>
<proteinExistence type="predicted"/>
<evidence type="ECO:0000313" key="3">
    <source>
        <dbReference type="Proteomes" id="UP001301769"/>
    </source>
</evidence>
<keyword evidence="3" id="KW-1185">Reference proteome</keyword>
<protein>
    <submittedName>
        <fullName evidence="2">Uncharacterized protein</fullName>
    </submittedName>
</protein>
<evidence type="ECO:0000256" key="1">
    <source>
        <dbReference type="SAM" id="MobiDB-lite"/>
    </source>
</evidence>
<feature type="compositionally biased region" description="Polar residues" evidence="1">
    <location>
        <begin position="342"/>
        <end position="357"/>
    </location>
</feature>
<comment type="caution">
    <text evidence="2">The sequence shown here is derived from an EMBL/GenBank/DDBJ whole genome shotgun (WGS) entry which is preliminary data.</text>
</comment>
<reference evidence="2" key="2">
    <citation type="submission" date="2023-05" db="EMBL/GenBank/DDBJ databases">
        <authorList>
            <consortium name="Lawrence Berkeley National Laboratory"/>
            <person name="Steindorff A."/>
            <person name="Hensen N."/>
            <person name="Bonometti L."/>
            <person name="Westerberg I."/>
            <person name="Brannstrom I.O."/>
            <person name="Guillou S."/>
            <person name="Cros-Aarteil S."/>
            <person name="Calhoun S."/>
            <person name="Haridas S."/>
            <person name="Kuo A."/>
            <person name="Mondo S."/>
            <person name="Pangilinan J."/>
            <person name="Riley R."/>
            <person name="Labutti K."/>
            <person name="Andreopoulos B."/>
            <person name="Lipzen A."/>
            <person name="Chen C."/>
            <person name="Yanf M."/>
            <person name="Daum C."/>
            <person name="Ng V."/>
            <person name="Clum A."/>
            <person name="Ohm R."/>
            <person name="Martin F."/>
            <person name="Silar P."/>
            <person name="Natvig D."/>
            <person name="Lalanne C."/>
            <person name="Gautier V."/>
            <person name="Ament-Velasquez S.L."/>
            <person name="Kruys A."/>
            <person name="Hutchinson M.I."/>
            <person name="Powell A.J."/>
            <person name="Barry K."/>
            <person name="Miller A.N."/>
            <person name="Grigoriev I.V."/>
            <person name="Debuchy R."/>
            <person name="Gladieux P."/>
            <person name="Thoren M.H."/>
            <person name="Johannesson H."/>
        </authorList>
    </citation>
    <scope>NUCLEOTIDE SEQUENCE</scope>
    <source>
        <strain evidence="2">PSN293</strain>
    </source>
</reference>
<dbReference type="EMBL" id="MU858530">
    <property type="protein sequence ID" value="KAK4206054.1"/>
    <property type="molecule type" value="Genomic_DNA"/>
</dbReference>
<feature type="region of interest" description="Disordered" evidence="1">
    <location>
        <begin position="338"/>
        <end position="357"/>
    </location>
</feature>
<organism evidence="2 3">
    <name type="scientific">Rhypophila decipiens</name>
    <dbReference type="NCBI Taxonomy" id="261697"/>
    <lineage>
        <taxon>Eukaryota</taxon>
        <taxon>Fungi</taxon>
        <taxon>Dikarya</taxon>
        <taxon>Ascomycota</taxon>
        <taxon>Pezizomycotina</taxon>
        <taxon>Sordariomycetes</taxon>
        <taxon>Sordariomycetidae</taxon>
        <taxon>Sordariales</taxon>
        <taxon>Naviculisporaceae</taxon>
        <taxon>Rhypophila</taxon>
    </lineage>
</organism>
<name>A0AAN6XSS4_9PEZI</name>
<dbReference type="AlphaFoldDB" id="A0AAN6XSS4"/>
<gene>
    <name evidence="2" type="ORF">QBC37DRAFT_477040</name>
</gene>
<reference evidence="2" key="1">
    <citation type="journal article" date="2023" name="Mol. Phylogenet. Evol.">
        <title>Genome-scale phylogeny and comparative genomics of the fungal order Sordariales.</title>
        <authorList>
            <person name="Hensen N."/>
            <person name="Bonometti L."/>
            <person name="Westerberg I."/>
            <person name="Brannstrom I.O."/>
            <person name="Guillou S."/>
            <person name="Cros-Aarteil S."/>
            <person name="Calhoun S."/>
            <person name="Haridas S."/>
            <person name="Kuo A."/>
            <person name="Mondo S."/>
            <person name="Pangilinan J."/>
            <person name="Riley R."/>
            <person name="LaButti K."/>
            <person name="Andreopoulos B."/>
            <person name="Lipzen A."/>
            <person name="Chen C."/>
            <person name="Yan M."/>
            <person name="Daum C."/>
            <person name="Ng V."/>
            <person name="Clum A."/>
            <person name="Steindorff A."/>
            <person name="Ohm R.A."/>
            <person name="Martin F."/>
            <person name="Silar P."/>
            <person name="Natvig D.O."/>
            <person name="Lalanne C."/>
            <person name="Gautier V."/>
            <person name="Ament-Velasquez S.L."/>
            <person name="Kruys A."/>
            <person name="Hutchinson M.I."/>
            <person name="Powell A.J."/>
            <person name="Barry K."/>
            <person name="Miller A.N."/>
            <person name="Grigoriev I.V."/>
            <person name="Debuchy R."/>
            <person name="Gladieux P."/>
            <person name="Hiltunen Thoren M."/>
            <person name="Johannesson H."/>
        </authorList>
    </citation>
    <scope>NUCLEOTIDE SEQUENCE</scope>
    <source>
        <strain evidence="2">PSN293</strain>
    </source>
</reference>
<dbReference type="Proteomes" id="UP001301769">
    <property type="component" value="Unassembled WGS sequence"/>
</dbReference>